<protein>
    <submittedName>
        <fullName evidence="2">Uncharacterized protein</fullName>
    </submittedName>
</protein>
<sequence>MAGLGAFLQGAAGGVGAAKQMDSMQKQNNMLKKVGESQPGTQQPQAQATQQPAQGAGLSQQQPAQPQADNSWAFIKSLFGGNS</sequence>
<reference evidence="2 3" key="1">
    <citation type="submission" date="2020-03" db="EMBL/GenBank/DDBJ databases">
        <authorList>
            <person name="Kojic M."/>
            <person name="Vukotic G."/>
        </authorList>
    </citation>
    <scope>NUCLEOTIDE SEQUENCE [LARGE SCALE GENOMIC DNA]</scope>
</reference>
<gene>
    <name evidence="2" type="ORF">24149LASTA_00003</name>
</gene>
<evidence type="ECO:0000313" key="2">
    <source>
        <dbReference type="EMBL" id="QIW86630.1"/>
    </source>
</evidence>
<feature type="compositionally biased region" description="Polar residues" evidence="1">
    <location>
        <begin position="58"/>
        <end position="69"/>
    </location>
</feature>
<evidence type="ECO:0000313" key="3">
    <source>
        <dbReference type="Proteomes" id="UP000502929"/>
    </source>
</evidence>
<feature type="compositionally biased region" description="Low complexity" evidence="1">
    <location>
        <begin position="38"/>
        <end position="57"/>
    </location>
</feature>
<keyword evidence="3" id="KW-1185">Reference proteome</keyword>
<organism evidence="2 3">
    <name type="scientific">Klebsiella phage LASTA</name>
    <dbReference type="NCBI Taxonomy" id="2723758"/>
    <lineage>
        <taxon>Viruses</taxon>
        <taxon>Duplodnaviria</taxon>
        <taxon>Heunggongvirae</taxon>
        <taxon>Uroviricota</taxon>
        <taxon>Caudoviricetes</taxon>
        <taxon>Lastavirus</taxon>
        <taxon>Lastavirus lasta</taxon>
    </lineage>
</organism>
<dbReference type="EMBL" id="MT251347">
    <property type="protein sequence ID" value="QIW86630.1"/>
    <property type="molecule type" value="Genomic_DNA"/>
</dbReference>
<feature type="region of interest" description="Disordered" evidence="1">
    <location>
        <begin position="13"/>
        <end position="69"/>
    </location>
</feature>
<proteinExistence type="predicted"/>
<evidence type="ECO:0000256" key="1">
    <source>
        <dbReference type="SAM" id="MobiDB-lite"/>
    </source>
</evidence>
<name>A0A6H0X3A6_9CAUD</name>
<dbReference type="Proteomes" id="UP000502929">
    <property type="component" value="Segment"/>
</dbReference>
<accession>A0A6H0X3A6</accession>